<reference evidence="2 3" key="1">
    <citation type="submission" date="2019-02" db="EMBL/GenBank/DDBJ databases">
        <title>Deep-cultivation of Planctomycetes and their phenomic and genomic characterization uncovers novel biology.</title>
        <authorList>
            <person name="Wiegand S."/>
            <person name="Jogler M."/>
            <person name="Boedeker C."/>
            <person name="Pinto D."/>
            <person name="Vollmers J."/>
            <person name="Rivas-Marin E."/>
            <person name="Kohn T."/>
            <person name="Peeters S.H."/>
            <person name="Heuer A."/>
            <person name="Rast P."/>
            <person name="Oberbeckmann S."/>
            <person name="Bunk B."/>
            <person name="Jeske O."/>
            <person name="Meyerdierks A."/>
            <person name="Storesund J.E."/>
            <person name="Kallscheuer N."/>
            <person name="Luecker S."/>
            <person name="Lage O.M."/>
            <person name="Pohl T."/>
            <person name="Merkel B.J."/>
            <person name="Hornburger P."/>
            <person name="Mueller R.-W."/>
            <person name="Bruemmer F."/>
            <person name="Labrenz M."/>
            <person name="Spormann A.M."/>
            <person name="Op den Camp H."/>
            <person name="Overmann J."/>
            <person name="Amann R."/>
            <person name="Jetten M.S.M."/>
            <person name="Mascher T."/>
            <person name="Medema M.H."/>
            <person name="Devos D.P."/>
            <person name="Kaster A.-K."/>
            <person name="Ovreas L."/>
            <person name="Rohde M."/>
            <person name="Galperin M.Y."/>
            <person name="Jogler C."/>
        </authorList>
    </citation>
    <scope>NUCLEOTIDE SEQUENCE [LARGE SCALE GENOMIC DNA]</scope>
    <source>
        <strain evidence="2 3">KS4</strain>
    </source>
</reference>
<dbReference type="OrthoDB" id="5417513at2"/>
<organism evidence="2 3">
    <name type="scientific">Poriferisphaera corsica</name>
    <dbReference type="NCBI Taxonomy" id="2528020"/>
    <lineage>
        <taxon>Bacteria</taxon>
        <taxon>Pseudomonadati</taxon>
        <taxon>Planctomycetota</taxon>
        <taxon>Phycisphaerae</taxon>
        <taxon>Phycisphaerales</taxon>
        <taxon>Phycisphaeraceae</taxon>
        <taxon>Poriferisphaera</taxon>
    </lineage>
</organism>
<proteinExistence type="predicted"/>
<keyword evidence="1" id="KW-0472">Membrane</keyword>
<dbReference type="KEGG" id="pcor:KS4_22450"/>
<dbReference type="InterPro" id="IPR021296">
    <property type="entry name" value="DUF2868"/>
</dbReference>
<keyword evidence="1" id="KW-1133">Transmembrane helix</keyword>
<keyword evidence="1" id="KW-0812">Transmembrane</keyword>
<evidence type="ECO:0000313" key="3">
    <source>
        <dbReference type="Proteomes" id="UP000317369"/>
    </source>
</evidence>
<keyword evidence="3" id="KW-1185">Reference proteome</keyword>
<evidence type="ECO:0008006" key="4">
    <source>
        <dbReference type="Google" id="ProtNLM"/>
    </source>
</evidence>
<gene>
    <name evidence="2" type="ORF">KS4_22450</name>
</gene>
<protein>
    <recommendedName>
        <fullName evidence="4">DUF2868 domain-containing protein</fullName>
    </recommendedName>
</protein>
<feature type="transmembrane region" description="Helical" evidence="1">
    <location>
        <begin position="71"/>
        <end position="91"/>
    </location>
</feature>
<evidence type="ECO:0000256" key="1">
    <source>
        <dbReference type="SAM" id="Phobius"/>
    </source>
</evidence>
<dbReference type="Pfam" id="PF11067">
    <property type="entry name" value="DUF2868"/>
    <property type="match status" value="1"/>
</dbReference>
<name>A0A517YVB3_9BACT</name>
<sequence length="489" mass="55614">MNKNNQQFSPYKIATLIDLQTQYQQDRNLSDDVKLKRDMRIAPRLNNRQHIDRIQLWLSNAMTQSSHTNKLIALSSILLIILGLIIGILISKSAYYYNGSTPINVMIPIAIFVFVQLGLSFLTVIAMLPSAFTRKLPLATSLQDSILAINPGNLILIFKKILPSHLTENILNQFMSTKLIYANLQKWTILRFAQSFSLAINIAAITTFVVTVIFSDLAFSWSTTLNLNQQTIQTVTQILALPFAFLPDLTPNNHLIQTTQYFRGNPSDFDPILARNWWPFLLACMITYGFLPRLVLYIIAAQIQRRTIKSTILNLPDTTLLLTRLDHLQQSPQNSYAKSANISSSNDSPINKDYLPQNYNLLIIDHAPIPSEFHLTPHRKAHFGGTQSIEEDSHAIKLFTSNLAPENHLLILSKLWEPPTLETLNLLQTVRDYCSPTTPIHLLLTPKDDNGNIVTSHNNHMTHWKNKINSLHDPHIFFHNTNLMEDNAQ</sequence>
<feature type="transmembrane region" description="Helical" evidence="1">
    <location>
        <begin position="277"/>
        <end position="300"/>
    </location>
</feature>
<accession>A0A517YVB3</accession>
<feature type="transmembrane region" description="Helical" evidence="1">
    <location>
        <begin position="196"/>
        <end position="219"/>
    </location>
</feature>
<dbReference type="AlphaFoldDB" id="A0A517YVB3"/>
<feature type="transmembrane region" description="Helical" evidence="1">
    <location>
        <begin position="103"/>
        <end position="128"/>
    </location>
</feature>
<dbReference type="Proteomes" id="UP000317369">
    <property type="component" value="Chromosome"/>
</dbReference>
<evidence type="ECO:0000313" key="2">
    <source>
        <dbReference type="EMBL" id="QDU34183.1"/>
    </source>
</evidence>
<dbReference type="EMBL" id="CP036425">
    <property type="protein sequence ID" value="QDU34183.1"/>
    <property type="molecule type" value="Genomic_DNA"/>
</dbReference>